<evidence type="ECO:0000313" key="2">
    <source>
        <dbReference type="Proteomes" id="UP001302806"/>
    </source>
</evidence>
<proteinExistence type="predicted"/>
<name>A0ABY9XUP5_9FLAO</name>
<reference evidence="1 2" key="1">
    <citation type="submission" date="2023-09" db="EMBL/GenBank/DDBJ databases">
        <title>Thalassobella suaedae gen. nov., sp. nov., a marine bacterium of the family Flavobacteriaceae isolated from a halophyte Suaeda japonica.</title>
        <authorList>
            <person name="Lee S.Y."/>
            <person name="Hwang C.Y."/>
        </authorList>
    </citation>
    <scope>NUCLEOTIDE SEQUENCE [LARGE SCALE GENOMIC DNA]</scope>
    <source>
        <strain evidence="1 2">HL-DH14</strain>
    </source>
</reference>
<evidence type="ECO:0008006" key="3">
    <source>
        <dbReference type="Google" id="ProtNLM"/>
    </source>
</evidence>
<sequence>MIQSQFIKVPYSPHNLYCNELLNEVNEVNEGWIMFLDDDDMLAHKNVLIEIAHQIKKLNEDTLLIWQMRFPDGRTLPSLGLLRKKQIKLHHIGSPCFMFHSKYKTHVTWDSWKCADYRFVKQLSEEIPHMKCIGKTYVLLNNMGDSGNRNDID</sequence>
<gene>
    <name evidence="1" type="ORF">RHP51_02570</name>
</gene>
<organism evidence="1 2">
    <name type="scientific">Thalassobellus suaedae</name>
    <dbReference type="NCBI Taxonomy" id="3074124"/>
    <lineage>
        <taxon>Bacteria</taxon>
        <taxon>Pseudomonadati</taxon>
        <taxon>Bacteroidota</taxon>
        <taxon>Flavobacteriia</taxon>
        <taxon>Flavobacteriales</taxon>
        <taxon>Flavobacteriaceae</taxon>
        <taxon>Thalassobellus</taxon>
    </lineage>
</organism>
<protein>
    <recommendedName>
        <fullName evidence="3">Glycosyltransferase 2-like domain-containing protein</fullName>
    </recommendedName>
</protein>
<evidence type="ECO:0000313" key="1">
    <source>
        <dbReference type="EMBL" id="WNH09630.1"/>
    </source>
</evidence>
<dbReference type="Proteomes" id="UP001302806">
    <property type="component" value="Chromosome"/>
</dbReference>
<dbReference type="EMBL" id="CP134537">
    <property type="protein sequence ID" value="WNH09630.1"/>
    <property type="molecule type" value="Genomic_DNA"/>
</dbReference>
<dbReference type="RefSeq" id="WP_415866055.1">
    <property type="nucleotide sequence ID" value="NZ_CP134537.1"/>
</dbReference>
<accession>A0ABY9XUP5</accession>